<feature type="region of interest" description="Disordered" evidence="7">
    <location>
        <begin position="511"/>
        <end position="530"/>
    </location>
</feature>
<dbReference type="CDD" id="cd09173">
    <property type="entry name" value="PLDc_Nuc_like_unchar1_2"/>
    <property type="match status" value="1"/>
</dbReference>
<evidence type="ECO:0000259" key="8">
    <source>
        <dbReference type="PROSITE" id="PS50035"/>
    </source>
</evidence>
<keyword evidence="10" id="KW-1185">Reference proteome</keyword>
<evidence type="ECO:0000313" key="9">
    <source>
        <dbReference type="EMBL" id="MEP0820732.1"/>
    </source>
</evidence>
<evidence type="ECO:0000256" key="1">
    <source>
        <dbReference type="ARBA" id="ARBA00000798"/>
    </source>
</evidence>
<evidence type="ECO:0000256" key="5">
    <source>
        <dbReference type="ARBA" id="ARBA00022963"/>
    </source>
</evidence>
<dbReference type="InterPro" id="IPR001736">
    <property type="entry name" value="PLipase_D/transphosphatidylase"/>
</dbReference>
<comment type="similarity">
    <text evidence="2">Belongs to the phospholipase D family.</text>
</comment>
<name>A0ABV0JG15_9CYAN</name>
<comment type="caution">
    <text evidence="9">The sequence shown here is derived from an EMBL/GenBank/DDBJ whole genome shotgun (WGS) entry which is preliminary data.</text>
</comment>
<reference evidence="9 10" key="1">
    <citation type="submission" date="2022-04" db="EMBL/GenBank/DDBJ databases">
        <title>Positive selection, recombination, and allopatry shape intraspecific diversity of widespread and dominant cyanobacteria.</title>
        <authorList>
            <person name="Wei J."/>
            <person name="Shu W."/>
            <person name="Hu C."/>
        </authorList>
    </citation>
    <scope>NUCLEOTIDE SEQUENCE [LARGE SCALE GENOMIC DNA]</scope>
    <source>
        <strain evidence="9 10">GB2-A4</strain>
    </source>
</reference>
<dbReference type="InterPro" id="IPR051406">
    <property type="entry name" value="PLD_domain"/>
</dbReference>
<dbReference type="EMBL" id="JAMPKM010000041">
    <property type="protein sequence ID" value="MEP0820732.1"/>
    <property type="molecule type" value="Genomic_DNA"/>
</dbReference>
<proteinExistence type="inferred from homology"/>
<dbReference type="InterPro" id="IPR025202">
    <property type="entry name" value="PLD-like_dom"/>
</dbReference>
<dbReference type="PANTHER" id="PTHR43856">
    <property type="entry name" value="CARDIOLIPIN HYDROLASE"/>
    <property type="match status" value="1"/>
</dbReference>
<evidence type="ECO:0000256" key="2">
    <source>
        <dbReference type="ARBA" id="ARBA00008664"/>
    </source>
</evidence>
<keyword evidence="6" id="KW-0443">Lipid metabolism</keyword>
<keyword evidence="4" id="KW-0378">Hydrolase</keyword>
<dbReference type="PANTHER" id="PTHR43856:SF1">
    <property type="entry name" value="MITOCHONDRIAL CARDIOLIPIN HYDROLASE"/>
    <property type="match status" value="1"/>
</dbReference>
<evidence type="ECO:0000256" key="6">
    <source>
        <dbReference type="ARBA" id="ARBA00023098"/>
    </source>
</evidence>
<dbReference type="Gene3D" id="3.30.870.10">
    <property type="entry name" value="Endonuclease Chain A"/>
    <property type="match status" value="2"/>
</dbReference>
<evidence type="ECO:0000256" key="4">
    <source>
        <dbReference type="ARBA" id="ARBA00022801"/>
    </source>
</evidence>
<sequence>MRRTASKNGVSVKAYAGTTGVLVAMTVGASERQGLLGFAIERTDGRSGKKEWLNGMLSFPGMSYQPGRLIASNLAPIQKFRWSDYRVYPETTYKYSIHPVYGKPDRLEIEAGPTVTVTTTSRQSEHYVLFNRAAAASQAFSRKFPEVEQQINAARKAKKPLPELPPPVLAWLSRGVLEQIVQLIEVAADETWALDIAIYEYELPEIVEAVKAAHARGVNIRIVYHAKNGDEQTEENETHLEGLPATIKRARITPKICHHKFIVLSRLRGDKRNPQSVLCGSTNFTHNGVYRQANVVHVTRDVAIAQPYLDLFEVLFAGKTPTETRHYINQNNSIEMGQSTFVGFSPRSAPSDLQAFIQMIHQAERDVLFCTAFDLYDELEAALLGKPRDPILRYGLQNSRTQITGIHADRTANFVATAMLGNGLEGFLKESTKGQRGNILIHTKLIVVDFTSDHPIVISGSHNFSKAASESNDENFLLLQGNTDVADCYGCELMRLYDHYRFRFRLKDGKDGQNNRAAKPPGLTPDDSWTDPYFTSGSLKYSDRLKFAGEAN</sequence>
<dbReference type="CDD" id="cd09172">
    <property type="entry name" value="PLDc_Nuc_like_unchar1_1"/>
    <property type="match status" value="1"/>
</dbReference>
<keyword evidence="5" id="KW-0442">Lipid degradation</keyword>
<evidence type="ECO:0000313" key="10">
    <source>
        <dbReference type="Proteomes" id="UP001464891"/>
    </source>
</evidence>
<dbReference type="PROSITE" id="PS50035">
    <property type="entry name" value="PLD"/>
    <property type="match status" value="1"/>
</dbReference>
<evidence type="ECO:0000256" key="7">
    <source>
        <dbReference type="SAM" id="MobiDB-lite"/>
    </source>
</evidence>
<dbReference type="Proteomes" id="UP001464891">
    <property type="component" value="Unassembled WGS sequence"/>
</dbReference>
<comment type="catalytic activity">
    <reaction evidence="1">
        <text>a 1,2-diacyl-sn-glycero-3-phosphocholine + H2O = a 1,2-diacyl-sn-glycero-3-phosphate + choline + H(+)</text>
        <dbReference type="Rhea" id="RHEA:14445"/>
        <dbReference type="ChEBI" id="CHEBI:15354"/>
        <dbReference type="ChEBI" id="CHEBI:15377"/>
        <dbReference type="ChEBI" id="CHEBI:15378"/>
        <dbReference type="ChEBI" id="CHEBI:57643"/>
        <dbReference type="ChEBI" id="CHEBI:58608"/>
        <dbReference type="EC" id="3.1.4.4"/>
    </reaction>
</comment>
<evidence type="ECO:0000256" key="3">
    <source>
        <dbReference type="ARBA" id="ARBA00012027"/>
    </source>
</evidence>
<dbReference type="EC" id="3.1.4.4" evidence="3"/>
<feature type="domain" description="PLD phosphodiesterase" evidence="8">
    <location>
        <begin position="437"/>
        <end position="468"/>
    </location>
</feature>
<dbReference type="Pfam" id="PF13091">
    <property type="entry name" value="PLDc_2"/>
    <property type="match status" value="1"/>
</dbReference>
<gene>
    <name evidence="9" type="ORF">NC998_26945</name>
</gene>
<organism evidence="9 10">
    <name type="scientific">Trichocoleus desertorum GB2-A4</name>
    <dbReference type="NCBI Taxonomy" id="2933944"/>
    <lineage>
        <taxon>Bacteria</taxon>
        <taxon>Bacillati</taxon>
        <taxon>Cyanobacteriota</taxon>
        <taxon>Cyanophyceae</taxon>
        <taxon>Leptolyngbyales</taxon>
        <taxon>Trichocoleusaceae</taxon>
        <taxon>Trichocoleus</taxon>
    </lineage>
</organism>
<dbReference type="RefSeq" id="WP_190441931.1">
    <property type="nucleotide sequence ID" value="NZ_JAMPKM010000041.1"/>
</dbReference>
<protein>
    <recommendedName>
        <fullName evidence="3">phospholipase D</fullName>
        <ecNumber evidence="3">3.1.4.4</ecNumber>
    </recommendedName>
</protein>
<dbReference type="SUPFAM" id="SSF56024">
    <property type="entry name" value="Phospholipase D/nuclease"/>
    <property type="match status" value="2"/>
</dbReference>
<accession>A0ABV0JG15</accession>